<dbReference type="Proteomes" id="UP000284375">
    <property type="component" value="Unassembled WGS sequence"/>
</dbReference>
<evidence type="ECO:0000256" key="1">
    <source>
        <dbReference type="ARBA" id="ARBA00009520"/>
    </source>
</evidence>
<feature type="signal peptide" evidence="3">
    <location>
        <begin position="1"/>
        <end position="19"/>
    </location>
</feature>
<keyword evidence="2" id="KW-0843">Virulence</keyword>
<organism evidence="4 5">
    <name type="scientific">Cytospora chrysosperma</name>
    <name type="common">Cytospora canker fungus</name>
    <name type="synonym">Sphaeria chrysosperma</name>
    <dbReference type="NCBI Taxonomy" id="252740"/>
    <lineage>
        <taxon>Eukaryota</taxon>
        <taxon>Fungi</taxon>
        <taxon>Dikarya</taxon>
        <taxon>Ascomycota</taxon>
        <taxon>Pezizomycotina</taxon>
        <taxon>Sordariomycetes</taxon>
        <taxon>Sordariomycetidae</taxon>
        <taxon>Diaporthales</taxon>
        <taxon>Cytosporaceae</taxon>
        <taxon>Cytospora</taxon>
    </lineage>
</organism>
<dbReference type="OrthoDB" id="89086at2759"/>
<dbReference type="PANTHER" id="PTHR33657:SF8">
    <property type="entry name" value="DOMAIN PROTEIN, PUTATIVE (AFU_ORTHOLOGUE AFUA_5G00600)-RELATED"/>
    <property type="match status" value="1"/>
</dbReference>
<feature type="chain" id="PRO_5019165455" description="Necrosis-and ethylene-inducing protein 2" evidence="3">
    <location>
        <begin position="20"/>
        <end position="238"/>
    </location>
</feature>
<name>A0A423VS61_CYTCH</name>
<evidence type="ECO:0000256" key="3">
    <source>
        <dbReference type="SAM" id="SignalP"/>
    </source>
</evidence>
<dbReference type="Pfam" id="PF05630">
    <property type="entry name" value="NPP1"/>
    <property type="match status" value="1"/>
</dbReference>
<proteinExistence type="inferred from homology"/>
<dbReference type="InterPro" id="IPR008701">
    <property type="entry name" value="NPP1"/>
</dbReference>
<dbReference type="EMBL" id="LJZO01000030">
    <property type="protein sequence ID" value="ROV93914.1"/>
    <property type="molecule type" value="Genomic_DNA"/>
</dbReference>
<comment type="caution">
    <text evidence="4">The sequence shown here is derived from an EMBL/GenBank/DDBJ whole genome shotgun (WGS) entry which is preliminary data.</text>
</comment>
<dbReference type="STRING" id="252740.A0A423VS61"/>
<dbReference type="PANTHER" id="PTHR33657">
    <property type="entry name" value="DOMAIN PROTEIN, PUTATIVE (AFU_ORTHOLOGUE AFUA_5G00600)-RELATED"/>
    <property type="match status" value="1"/>
</dbReference>
<evidence type="ECO:0008006" key="6">
    <source>
        <dbReference type="Google" id="ProtNLM"/>
    </source>
</evidence>
<evidence type="ECO:0000313" key="4">
    <source>
        <dbReference type="EMBL" id="ROV93914.1"/>
    </source>
</evidence>
<evidence type="ECO:0000256" key="2">
    <source>
        <dbReference type="ARBA" id="ARBA00023026"/>
    </source>
</evidence>
<comment type="similarity">
    <text evidence="1">Belongs to the Necrosis inducing protein (NPP1) family.</text>
</comment>
<accession>A0A423VS61</accession>
<gene>
    <name evidence="4" type="ORF">VSDG_06286</name>
</gene>
<protein>
    <recommendedName>
        <fullName evidence="6">Necrosis-and ethylene-inducing protein 2</fullName>
    </recommendedName>
</protein>
<sequence>MAPLRSILSVAALAAVATASPVERRAVIGHDEVKPMAGITPGGITGDVYKAYQPYLYVANGCVPFPAVDGYGNTSGGLQDTGSSNGKCSSSEGQIYVRSAQHGDYFALMYSWYFPKDSPSTGLGHRHDWEGAIVYLKSATSTAADNIAAVCPSAHGGWTCATTGYDLSGTRPLLKYESTWPVNHATDLTKTQGGSQPLVAWEVMPQAAQDALQSADFGSAIVPFKDSTFTNNLNAATF</sequence>
<keyword evidence="5" id="KW-1185">Reference proteome</keyword>
<dbReference type="AlphaFoldDB" id="A0A423VS61"/>
<keyword evidence="3" id="KW-0732">Signal</keyword>
<evidence type="ECO:0000313" key="5">
    <source>
        <dbReference type="Proteomes" id="UP000284375"/>
    </source>
</evidence>
<reference evidence="4 5" key="1">
    <citation type="submission" date="2015-09" db="EMBL/GenBank/DDBJ databases">
        <title>Host preference determinants of Valsa canker pathogens revealed by comparative genomics.</title>
        <authorList>
            <person name="Yin Z."/>
            <person name="Huang L."/>
        </authorList>
    </citation>
    <scope>NUCLEOTIDE SEQUENCE [LARGE SCALE GENOMIC DNA]</scope>
    <source>
        <strain evidence="4 5">YSFL</strain>
    </source>
</reference>
<dbReference type="PIRSF" id="PIRSF029958">
    <property type="entry name" value="Necrosis-inducing_protein"/>
    <property type="match status" value="1"/>
</dbReference>